<sequence length="409" mass="44799">MESPESSKTPTELFAAAAADALAHFKQQIQQETVRLEKELNVHISQFPELLLKTVTLREFLDKYDGSVDRYLQSTARDTHKTPDRSTVLKSKTRLSLVVLKHVPPSRQSITSMSDDQMIPDDPKTNQAISSDETGDLSSVVPTTARKTRSKPSVISMAAAPKRETRRKAGQQPEIAPLDSSIFYKDPIASNAAEIALGAEKISADDDASKRQTSDRTTRTTRRTGRTESMVATLSQPQVPATPAISRTLPQTPSTRLRHPRRGEQLMSENGSPLMNGSEDAEKWRDSTSARRITLRSSRSTLSISHSAPAESIPPRTRSRVAPEKKNRKGASKSKKGSATVQDGLDQTDKNPLLVMKLGDGTVVDFDTAVSGADLQQQLGDSQRKEVADQIRNVQSKLTHLLGSMGINL</sequence>
<feature type="domain" description="Borealin C-terminal" evidence="2">
    <location>
        <begin position="216"/>
        <end position="278"/>
    </location>
</feature>
<feature type="region of interest" description="Disordered" evidence="1">
    <location>
        <begin position="108"/>
        <end position="174"/>
    </location>
</feature>
<organism evidence="3 4">
    <name type="scientific">Batrachochytrium salamandrivorans</name>
    <dbReference type="NCBI Taxonomy" id="1357716"/>
    <lineage>
        <taxon>Eukaryota</taxon>
        <taxon>Fungi</taxon>
        <taxon>Fungi incertae sedis</taxon>
        <taxon>Chytridiomycota</taxon>
        <taxon>Chytridiomycota incertae sedis</taxon>
        <taxon>Chytridiomycetes</taxon>
        <taxon>Rhizophydiales</taxon>
        <taxon>Rhizophydiales incertae sedis</taxon>
        <taxon>Batrachochytrium</taxon>
    </lineage>
</organism>
<comment type="caution">
    <text evidence="3">The sequence shown here is derived from an EMBL/GenBank/DDBJ whole genome shotgun (WGS) entry which is preliminary data.</text>
</comment>
<feature type="compositionally biased region" description="Basic residues" evidence="1">
    <location>
        <begin position="326"/>
        <end position="336"/>
    </location>
</feature>
<feature type="compositionally biased region" description="Low complexity" evidence="1">
    <location>
        <begin position="290"/>
        <end position="308"/>
    </location>
</feature>
<reference evidence="3 4" key="1">
    <citation type="submission" date="2021-02" db="EMBL/GenBank/DDBJ databases">
        <title>Variation within the Batrachochytrium salamandrivorans European outbreak.</title>
        <authorList>
            <person name="Kelly M."/>
            <person name="Pasmans F."/>
            <person name="Shea T.P."/>
            <person name="Munoz J.F."/>
            <person name="Carranza S."/>
            <person name="Cuomo C.A."/>
            <person name="Martel A."/>
        </authorList>
    </citation>
    <scope>NUCLEOTIDE SEQUENCE [LARGE SCALE GENOMIC DNA]</scope>
    <source>
        <strain evidence="3 4">AMFP18/2</strain>
    </source>
</reference>
<feature type="compositionally biased region" description="Basic and acidic residues" evidence="1">
    <location>
        <begin position="280"/>
        <end position="289"/>
    </location>
</feature>
<keyword evidence="4" id="KW-1185">Reference proteome</keyword>
<feature type="compositionally biased region" description="Polar residues" evidence="1">
    <location>
        <begin position="230"/>
        <end position="239"/>
    </location>
</feature>
<proteinExistence type="predicted"/>
<dbReference type="EMBL" id="JAFCIX010000576">
    <property type="protein sequence ID" value="KAH6586071.1"/>
    <property type="molecule type" value="Genomic_DNA"/>
</dbReference>
<accession>A0ABQ8ETW0</accession>
<evidence type="ECO:0000313" key="4">
    <source>
        <dbReference type="Proteomes" id="UP001648503"/>
    </source>
</evidence>
<dbReference type="InterPro" id="IPR046466">
    <property type="entry name" value="Borealin_C"/>
</dbReference>
<protein>
    <recommendedName>
        <fullName evidence="2">Borealin C-terminal domain-containing protein</fullName>
    </recommendedName>
</protein>
<dbReference type="Pfam" id="PF10512">
    <property type="entry name" value="Borealin"/>
    <property type="match status" value="1"/>
</dbReference>
<dbReference type="Proteomes" id="UP001648503">
    <property type="component" value="Unassembled WGS sequence"/>
</dbReference>
<evidence type="ECO:0000313" key="3">
    <source>
        <dbReference type="EMBL" id="KAH6586071.1"/>
    </source>
</evidence>
<name>A0ABQ8ETW0_9FUNG</name>
<gene>
    <name evidence="3" type="ORF">BASA50_000776</name>
</gene>
<feature type="compositionally biased region" description="Polar residues" evidence="1">
    <location>
        <begin position="125"/>
        <end position="142"/>
    </location>
</feature>
<evidence type="ECO:0000256" key="1">
    <source>
        <dbReference type="SAM" id="MobiDB-lite"/>
    </source>
</evidence>
<evidence type="ECO:0000259" key="2">
    <source>
        <dbReference type="Pfam" id="PF10512"/>
    </source>
</evidence>
<feature type="compositionally biased region" description="Basic and acidic residues" evidence="1">
    <location>
        <begin position="203"/>
        <end position="218"/>
    </location>
</feature>
<feature type="region of interest" description="Disordered" evidence="1">
    <location>
        <begin position="203"/>
        <end position="346"/>
    </location>
</feature>